<dbReference type="PANTHER" id="PTHR46249">
    <property type="entry name" value="CCHC-TYPE DOMAIN-CONTAINING PROTEIN-RELATED"/>
    <property type="match status" value="1"/>
</dbReference>
<evidence type="ECO:0000259" key="10">
    <source>
        <dbReference type="Pfam" id="PF17919"/>
    </source>
</evidence>
<feature type="non-terminal residue" evidence="11">
    <location>
        <position position="1"/>
    </location>
</feature>
<dbReference type="InterPro" id="IPR000477">
    <property type="entry name" value="RT_dom"/>
</dbReference>
<evidence type="ECO:0000313" key="12">
    <source>
        <dbReference type="Proteomes" id="UP000257109"/>
    </source>
</evidence>
<keyword evidence="5" id="KW-0255">Endonuclease</keyword>
<reference evidence="11" key="1">
    <citation type="submission" date="2018-05" db="EMBL/GenBank/DDBJ databases">
        <title>Draft genome of Mucuna pruriens seed.</title>
        <authorList>
            <person name="Nnadi N.E."/>
            <person name="Vos R."/>
            <person name="Hasami M.H."/>
            <person name="Devisetty U.K."/>
            <person name="Aguiy J.C."/>
        </authorList>
    </citation>
    <scope>NUCLEOTIDE SEQUENCE [LARGE SCALE GENOMIC DNA]</scope>
    <source>
        <strain evidence="11">JCA_2017</strain>
    </source>
</reference>
<evidence type="ECO:0000256" key="4">
    <source>
        <dbReference type="ARBA" id="ARBA00022722"/>
    </source>
</evidence>
<dbReference type="Gene3D" id="3.10.10.10">
    <property type="entry name" value="HIV Type 1 Reverse Transcriptase, subunit A, domain 1"/>
    <property type="match status" value="1"/>
</dbReference>
<dbReference type="GO" id="GO:0003964">
    <property type="term" value="F:RNA-directed DNA polymerase activity"/>
    <property type="evidence" value="ECO:0007669"/>
    <property type="project" value="UniProtKB-KW"/>
</dbReference>
<protein>
    <submittedName>
        <fullName evidence="11">Orf V</fullName>
    </submittedName>
</protein>
<evidence type="ECO:0000256" key="1">
    <source>
        <dbReference type="ARBA" id="ARBA00022670"/>
    </source>
</evidence>
<dbReference type="CDD" id="cd01647">
    <property type="entry name" value="RT_LTR"/>
    <property type="match status" value="1"/>
</dbReference>
<dbReference type="Pfam" id="PF17919">
    <property type="entry name" value="RT_RNaseH_2"/>
    <property type="match status" value="1"/>
</dbReference>
<evidence type="ECO:0000313" key="11">
    <source>
        <dbReference type="EMBL" id="RDY00307.1"/>
    </source>
</evidence>
<evidence type="ECO:0000256" key="6">
    <source>
        <dbReference type="ARBA" id="ARBA00022801"/>
    </source>
</evidence>
<evidence type="ECO:0000256" key="5">
    <source>
        <dbReference type="ARBA" id="ARBA00022759"/>
    </source>
</evidence>
<evidence type="ECO:0000256" key="2">
    <source>
        <dbReference type="ARBA" id="ARBA00022679"/>
    </source>
</evidence>
<keyword evidence="12" id="KW-1185">Reference proteome</keyword>
<feature type="compositionally biased region" description="Polar residues" evidence="8">
    <location>
        <begin position="283"/>
        <end position="303"/>
    </location>
</feature>
<organism evidence="11 12">
    <name type="scientific">Mucuna pruriens</name>
    <name type="common">Velvet bean</name>
    <name type="synonym">Dolichos pruriens</name>
    <dbReference type="NCBI Taxonomy" id="157652"/>
    <lineage>
        <taxon>Eukaryota</taxon>
        <taxon>Viridiplantae</taxon>
        <taxon>Streptophyta</taxon>
        <taxon>Embryophyta</taxon>
        <taxon>Tracheophyta</taxon>
        <taxon>Spermatophyta</taxon>
        <taxon>Magnoliopsida</taxon>
        <taxon>eudicotyledons</taxon>
        <taxon>Gunneridae</taxon>
        <taxon>Pentapetalae</taxon>
        <taxon>rosids</taxon>
        <taxon>fabids</taxon>
        <taxon>Fabales</taxon>
        <taxon>Fabaceae</taxon>
        <taxon>Papilionoideae</taxon>
        <taxon>50 kb inversion clade</taxon>
        <taxon>NPAAA clade</taxon>
        <taxon>indigoferoid/millettioid clade</taxon>
        <taxon>Phaseoleae</taxon>
        <taxon>Mucuna</taxon>
    </lineage>
</organism>
<keyword evidence="1" id="KW-0645">Protease</keyword>
<keyword evidence="2" id="KW-0808">Transferase</keyword>
<keyword evidence="7" id="KW-0695">RNA-directed DNA polymerase</keyword>
<keyword evidence="6" id="KW-0378">Hydrolase</keyword>
<dbReference type="PANTHER" id="PTHR46249:SF31">
    <property type="entry name" value="AMINOTRANSFERASE-LIKE PLANT MOBILE DOMAIN-CONTAINING PROTEIN"/>
    <property type="match status" value="1"/>
</dbReference>
<dbReference type="Gene3D" id="3.30.70.270">
    <property type="match status" value="1"/>
</dbReference>
<dbReference type="GO" id="GO:0004519">
    <property type="term" value="F:endonuclease activity"/>
    <property type="evidence" value="ECO:0007669"/>
    <property type="project" value="UniProtKB-KW"/>
</dbReference>
<feature type="compositionally biased region" description="Low complexity" evidence="8">
    <location>
        <begin position="308"/>
        <end position="321"/>
    </location>
</feature>
<accession>A0A371HC43</accession>
<evidence type="ECO:0000256" key="8">
    <source>
        <dbReference type="SAM" id="MobiDB-lite"/>
    </source>
</evidence>
<feature type="domain" description="Reverse transcriptase/retrotransposon-derived protein RNase H-like" evidence="10">
    <location>
        <begin position="114"/>
        <end position="206"/>
    </location>
</feature>
<proteinExistence type="predicted"/>
<dbReference type="OrthoDB" id="1743486at2759"/>
<dbReference type="AlphaFoldDB" id="A0A371HC43"/>
<feature type="region of interest" description="Disordered" evidence="8">
    <location>
        <begin position="252"/>
        <end position="332"/>
    </location>
</feature>
<name>A0A371HC43_MUCPR</name>
<feature type="compositionally biased region" description="Polar residues" evidence="8">
    <location>
        <begin position="322"/>
        <end position="332"/>
    </location>
</feature>
<dbReference type="FunFam" id="3.10.10.10:FF:000007">
    <property type="entry name" value="Retrovirus-related Pol polyprotein from transposon 17.6-like Protein"/>
    <property type="match status" value="1"/>
</dbReference>
<dbReference type="InterPro" id="IPR043502">
    <property type="entry name" value="DNA/RNA_pol_sf"/>
</dbReference>
<feature type="domain" description="Reverse transcriptase" evidence="9">
    <location>
        <begin position="3"/>
        <end position="107"/>
    </location>
</feature>
<dbReference type="InterPro" id="IPR043128">
    <property type="entry name" value="Rev_trsase/Diguanyl_cyclase"/>
</dbReference>
<keyword evidence="3" id="KW-0548">Nucleotidyltransferase</keyword>
<dbReference type="Pfam" id="PF00078">
    <property type="entry name" value="RVT_1"/>
    <property type="match status" value="1"/>
</dbReference>
<evidence type="ECO:0000256" key="7">
    <source>
        <dbReference type="ARBA" id="ARBA00022918"/>
    </source>
</evidence>
<sequence>MPRLVINYKPLNQDLKWIRYPIPNKKDLLNRLNSVKIFSKFDMKSGFWQIQIKESDRYKTAFTVPFGQYEWNVMPFGLKNAPSEFQKIMNEIFNDYTKFTIVYIDDLKKNPPPWSDIHTQVVKDIKLKVQSIKCLYLPIPEAFKIVEIDASDIGYGVSTQEDVIAYTSKHWNSAQQNYSTVKKEILAIVLCVSKFQSDLLNKKFIIRVDCKSAKDILQKDVKNLASKQIFARALQTFSLTILPGNFYRKKKVMPPKASTSSSRGGRGRGKGFKLDLPEPSLKKGSTTSSLGSFTQPGSSTQKAKQQEESSTQVVVKSKSSTHNPSKPQTSKQTKADYAFLIETLLALQECGLSKLPKKTWADIASESDDESEIDLKALIQKVRDSKVVCNTQKEKQILISTPLTNEAPNTYIYKNKFSNVLHMQPEFWDKNPYKLKTKQGFFYEFVLIDSNSVSIKYFKDPKNPLLNTHSTIQILKVLQPRHFGTNLNEYKKFSQPFDPIGYTYWNYIDAWTKVFWHQNINNKHSWLIYFKTNTKYNFPNWFISWWSQFGPIPEIFPEQVQQRFAQFTKLYNFEESQIPVDLKYFSNFALEWIFSWQYRYNKTESNKYFPTLQRHFFVKWWNQFDASKVESDKKSQLAALLAGFKSKEHLTKNLKEILKMLYSQEEAESSSKTEEANSLATTSSDAFYQNEDDCFGINLNEN</sequence>
<dbReference type="EMBL" id="QJKJ01003031">
    <property type="protein sequence ID" value="RDY00307.1"/>
    <property type="molecule type" value="Genomic_DNA"/>
</dbReference>
<keyword evidence="4" id="KW-0540">Nuclease</keyword>
<dbReference type="InterPro" id="IPR041577">
    <property type="entry name" value="RT_RNaseH_2"/>
</dbReference>
<dbReference type="GO" id="GO:0006508">
    <property type="term" value="P:proteolysis"/>
    <property type="evidence" value="ECO:0007669"/>
    <property type="project" value="UniProtKB-KW"/>
</dbReference>
<dbReference type="GO" id="GO:0008233">
    <property type="term" value="F:peptidase activity"/>
    <property type="evidence" value="ECO:0007669"/>
    <property type="project" value="UniProtKB-KW"/>
</dbReference>
<evidence type="ECO:0000259" key="9">
    <source>
        <dbReference type="Pfam" id="PF00078"/>
    </source>
</evidence>
<evidence type="ECO:0000256" key="3">
    <source>
        <dbReference type="ARBA" id="ARBA00022695"/>
    </source>
</evidence>
<gene>
    <name evidence="11" type="ORF">CR513_16528</name>
</gene>
<comment type="caution">
    <text evidence="11">The sequence shown here is derived from an EMBL/GenBank/DDBJ whole genome shotgun (WGS) entry which is preliminary data.</text>
</comment>
<dbReference type="Proteomes" id="UP000257109">
    <property type="component" value="Unassembled WGS sequence"/>
</dbReference>
<dbReference type="SUPFAM" id="SSF56672">
    <property type="entry name" value="DNA/RNA polymerases"/>
    <property type="match status" value="1"/>
</dbReference>